<dbReference type="InterPro" id="IPR000601">
    <property type="entry name" value="PKD_dom"/>
</dbReference>
<evidence type="ECO:0000259" key="1">
    <source>
        <dbReference type="PROSITE" id="PS50093"/>
    </source>
</evidence>
<organism evidence="2 3">
    <name type="scientific">Anseongella ginsenosidimutans</name>
    <dbReference type="NCBI Taxonomy" id="496056"/>
    <lineage>
        <taxon>Bacteria</taxon>
        <taxon>Pseudomonadati</taxon>
        <taxon>Bacteroidota</taxon>
        <taxon>Sphingobacteriia</taxon>
        <taxon>Sphingobacteriales</taxon>
        <taxon>Sphingobacteriaceae</taxon>
        <taxon>Anseongella</taxon>
    </lineage>
</organism>
<dbReference type="PROSITE" id="PS50093">
    <property type="entry name" value="PKD"/>
    <property type="match status" value="1"/>
</dbReference>
<gene>
    <name evidence="2" type="ORF">EDD80_103318</name>
</gene>
<evidence type="ECO:0000313" key="2">
    <source>
        <dbReference type="EMBL" id="TCS88453.1"/>
    </source>
</evidence>
<accession>A0A4R3KUG0</accession>
<name>A0A4R3KUG0_9SPHI</name>
<dbReference type="PANTHER" id="PTHR42754:SF1">
    <property type="entry name" value="LIPOPROTEIN"/>
    <property type="match status" value="1"/>
</dbReference>
<sequence length="493" mass="54534">MKRPLLLAVSILSAQLFHSGCEKKEVITIEQPNACFTVHINRDGHLISDQPPSNFPDSAFYFKNCSDSSDAITYLWNFGDGSTSTERNPIHRYPQKGKYDVSLIVNKNNGAFDTAHAVVLVAIGQKNISLGTDYHTRPVDIAPTGEDTFLLLGESDRAGTYDDLPSCFLMEIDSELNWKKTKTFPTSTRFNSMLQASDGNYILTGTTGGRERFNELAKMTEKGNLLWTKPITADDHFFYAKQTSDGGYLVTGTRAIPQSNGYDRPYALIVKTDPNGNKQWEKVLNTAEVEIGESGSIIADEDGIVVAGIKMSVATETGYCYYCDSVMIAKYTNAGELLWKNTVGLGIHHMGGTRLSRIPGGNYIITNGRALFFFSPSGIFENRKLLDYATEVNMVTTDNKILLLQSRYSNGYNTNILKLDQNGLFQWDSFFNGSRRLENGGASCCSSTYPVAAHPMKNGGNILLGRRTDAREDNSGYYDSIILLQLDNEGNPL</sequence>
<dbReference type="CDD" id="cd00146">
    <property type="entry name" value="PKD"/>
    <property type="match status" value="1"/>
</dbReference>
<dbReference type="Pfam" id="PF18911">
    <property type="entry name" value="PKD_4"/>
    <property type="match status" value="1"/>
</dbReference>
<protein>
    <submittedName>
        <fullName evidence="2">PKD domain-containing protein</fullName>
    </submittedName>
</protein>
<dbReference type="EMBL" id="SMAD01000003">
    <property type="protein sequence ID" value="TCS88453.1"/>
    <property type="molecule type" value="Genomic_DNA"/>
</dbReference>
<dbReference type="Gene3D" id="2.60.40.10">
    <property type="entry name" value="Immunoglobulins"/>
    <property type="match status" value="1"/>
</dbReference>
<dbReference type="AlphaFoldDB" id="A0A4R3KUG0"/>
<dbReference type="OrthoDB" id="7443339at2"/>
<reference evidence="2 3" key="1">
    <citation type="submission" date="2019-03" db="EMBL/GenBank/DDBJ databases">
        <title>Genomic Encyclopedia of Type Strains, Phase IV (KMG-IV): sequencing the most valuable type-strain genomes for metagenomic binning, comparative biology and taxonomic classification.</title>
        <authorList>
            <person name="Goeker M."/>
        </authorList>
    </citation>
    <scope>NUCLEOTIDE SEQUENCE [LARGE SCALE GENOMIC DNA]</scope>
    <source>
        <strain evidence="2 3">DSM 21100</strain>
    </source>
</reference>
<dbReference type="RefSeq" id="WP_132128658.1">
    <property type="nucleotide sequence ID" value="NZ_CP042432.1"/>
</dbReference>
<evidence type="ECO:0000313" key="3">
    <source>
        <dbReference type="Proteomes" id="UP000295807"/>
    </source>
</evidence>
<dbReference type="InterPro" id="IPR035986">
    <property type="entry name" value="PKD_dom_sf"/>
</dbReference>
<dbReference type="InterPro" id="IPR013783">
    <property type="entry name" value="Ig-like_fold"/>
</dbReference>
<proteinExistence type="predicted"/>
<keyword evidence="3" id="KW-1185">Reference proteome</keyword>
<dbReference type="SMART" id="SM00089">
    <property type="entry name" value="PKD"/>
    <property type="match status" value="1"/>
</dbReference>
<dbReference type="InterPro" id="IPR022409">
    <property type="entry name" value="PKD/Chitinase_dom"/>
</dbReference>
<dbReference type="SUPFAM" id="SSF63829">
    <property type="entry name" value="Calcium-dependent phosphotriesterase"/>
    <property type="match status" value="1"/>
</dbReference>
<comment type="caution">
    <text evidence="2">The sequence shown here is derived from an EMBL/GenBank/DDBJ whole genome shotgun (WGS) entry which is preliminary data.</text>
</comment>
<dbReference type="SUPFAM" id="SSF49299">
    <property type="entry name" value="PKD domain"/>
    <property type="match status" value="1"/>
</dbReference>
<dbReference type="PANTHER" id="PTHR42754">
    <property type="entry name" value="ENDOGLUCANASE"/>
    <property type="match status" value="1"/>
</dbReference>
<feature type="domain" description="PKD" evidence="1">
    <location>
        <begin position="66"/>
        <end position="121"/>
    </location>
</feature>
<dbReference type="Proteomes" id="UP000295807">
    <property type="component" value="Unassembled WGS sequence"/>
</dbReference>